<feature type="region of interest" description="Disordered" evidence="1">
    <location>
        <begin position="89"/>
        <end position="111"/>
    </location>
</feature>
<evidence type="ECO:0000256" key="1">
    <source>
        <dbReference type="SAM" id="MobiDB-lite"/>
    </source>
</evidence>
<gene>
    <name evidence="2" type="ORF">BJ508DRAFT_366953</name>
</gene>
<protein>
    <submittedName>
        <fullName evidence="2">Uncharacterized protein</fullName>
    </submittedName>
</protein>
<feature type="compositionally biased region" description="Low complexity" evidence="1">
    <location>
        <begin position="273"/>
        <end position="285"/>
    </location>
</feature>
<name>A0A3N4HFM9_ASCIM</name>
<feature type="compositionally biased region" description="Low complexity" evidence="1">
    <location>
        <begin position="355"/>
        <end position="365"/>
    </location>
</feature>
<dbReference type="AlphaFoldDB" id="A0A3N4HFM9"/>
<feature type="region of interest" description="Disordered" evidence="1">
    <location>
        <begin position="255"/>
        <end position="303"/>
    </location>
</feature>
<accession>A0A3N4HFM9</accession>
<feature type="region of interest" description="Disordered" evidence="1">
    <location>
        <begin position="353"/>
        <end position="388"/>
    </location>
</feature>
<evidence type="ECO:0000313" key="3">
    <source>
        <dbReference type="Proteomes" id="UP000275078"/>
    </source>
</evidence>
<organism evidence="2 3">
    <name type="scientific">Ascobolus immersus RN42</name>
    <dbReference type="NCBI Taxonomy" id="1160509"/>
    <lineage>
        <taxon>Eukaryota</taxon>
        <taxon>Fungi</taxon>
        <taxon>Dikarya</taxon>
        <taxon>Ascomycota</taxon>
        <taxon>Pezizomycotina</taxon>
        <taxon>Pezizomycetes</taxon>
        <taxon>Pezizales</taxon>
        <taxon>Ascobolaceae</taxon>
        <taxon>Ascobolus</taxon>
    </lineage>
</organism>
<feature type="region of interest" description="Disordered" evidence="1">
    <location>
        <begin position="171"/>
        <end position="200"/>
    </location>
</feature>
<keyword evidence="3" id="KW-1185">Reference proteome</keyword>
<sequence length="388" mass="43007">MPYSNDLYELPADSYLTPYENNEPFFTSYENDALFAELESYRPLESPKLFTQSFATSSPRLFTNPSFDSPKLQHTFSSFNPSTKRAFEHEYPASPSTGSDGSFNSSFPTAFSTTEEDPFELSFTRMLQDAIKQAENDAPTFVNPAMLQAPTSYVELPAEPAPKRPRLRSTMTSPAGLNPPLLELHGDSRPTFTRTTSSESLPAQLKPILPPTFYSHPESPPTTNTQPTLTTHIPLPAPIQPQEVQRPQIYRSRTTPVLPAELPAEDKQDKPPTIRSTTTSRRSSIASVASDATTTSVDPRQRSRAAAKLAREAAKAHVELGWKVYTANVKLLGRMRDGIALRRWRAEVRRYWPAEGSSTSGLEGESASDVDVDDGQSDGDDDGEDELW</sequence>
<evidence type="ECO:0000313" key="2">
    <source>
        <dbReference type="EMBL" id="RPA72939.1"/>
    </source>
</evidence>
<feature type="compositionally biased region" description="Polar residues" evidence="1">
    <location>
        <begin position="94"/>
        <end position="111"/>
    </location>
</feature>
<feature type="compositionally biased region" description="Acidic residues" evidence="1">
    <location>
        <begin position="366"/>
        <end position="388"/>
    </location>
</feature>
<dbReference type="Proteomes" id="UP000275078">
    <property type="component" value="Unassembled WGS sequence"/>
</dbReference>
<reference evidence="2 3" key="1">
    <citation type="journal article" date="2018" name="Nat. Ecol. Evol.">
        <title>Pezizomycetes genomes reveal the molecular basis of ectomycorrhizal truffle lifestyle.</title>
        <authorList>
            <person name="Murat C."/>
            <person name="Payen T."/>
            <person name="Noel B."/>
            <person name="Kuo A."/>
            <person name="Morin E."/>
            <person name="Chen J."/>
            <person name="Kohler A."/>
            <person name="Krizsan K."/>
            <person name="Balestrini R."/>
            <person name="Da Silva C."/>
            <person name="Montanini B."/>
            <person name="Hainaut M."/>
            <person name="Levati E."/>
            <person name="Barry K.W."/>
            <person name="Belfiori B."/>
            <person name="Cichocki N."/>
            <person name="Clum A."/>
            <person name="Dockter R.B."/>
            <person name="Fauchery L."/>
            <person name="Guy J."/>
            <person name="Iotti M."/>
            <person name="Le Tacon F."/>
            <person name="Lindquist E.A."/>
            <person name="Lipzen A."/>
            <person name="Malagnac F."/>
            <person name="Mello A."/>
            <person name="Molinier V."/>
            <person name="Miyauchi S."/>
            <person name="Poulain J."/>
            <person name="Riccioni C."/>
            <person name="Rubini A."/>
            <person name="Sitrit Y."/>
            <person name="Splivallo R."/>
            <person name="Traeger S."/>
            <person name="Wang M."/>
            <person name="Zifcakova L."/>
            <person name="Wipf D."/>
            <person name="Zambonelli A."/>
            <person name="Paolocci F."/>
            <person name="Nowrousian M."/>
            <person name="Ottonello S."/>
            <person name="Baldrian P."/>
            <person name="Spatafora J.W."/>
            <person name="Henrissat B."/>
            <person name="Nagy L.G."/>
            <person name="Aury J.M."/>
            <person name="Wincker P."/>
            <person name="Grigoriev I.V."/>
            <person name="Bonfante P."/>
            <person name="Martin F.M."/>
        </authorList>
    </citation>
    <scope>NUCLEOTIDE SEQUENCE [LARGE SCALE GENOMIC DNA]</scope>
    <source>
        <strain evidence="2 3">RN42</strain>
    </source>
</reference>
<dbReference type="EMBL" id="ML119839">
    <property type="protein sequence ID" value="RPA72939.1"/>
    <property type="molecule type" value="Genomic_DNA"/>
</dbReference>
<feature type="compositionally biased region" description="Polar residues" evidence="1">
    <location>
        <begin position="286"/>
        <end position="298"/>
    </location>
</feature>
<feature type="compositionally biased region" description="Polar residues" evidence="1">
    <location>
        <begin position="190"/>
        <end position="200"/>
    </location>
</feature>
<proteinExistence type="predicted"/>